<keyword evidence="1" id="KW-0812">Transmembrane</keyword>
<dbReference type="Proteomes" id="UP001595075">
    <property type="component" value="Unassembled WGS sequence"/>
</dbReference>
<gene>
    <name evidence="2" type="ORF">VTL71DRAFT_10380</name>
</gene>
<feature type="transmembrane region" description="Helical" evidence="1">
    <location>
        <begin position="43"/>
        <end position="62"/>
    </location>
</feature>
<evidence type="ECO:0000313" key="3">
    <source>
        <dbReference type="Proteomes" id="UP001595075"/>
    </source>
</evidence>
<comment type="caution">
    <text evidence="2">The sequence shown here is derived from an EMBL/GenBank/DDBJ whole genome shotgun (WGS) entry which is preliminary data.</text>
</comment>
<reference evidence="2 3" key="1">
    <citation type="journal article" date="2024" name="Commun. Biol.">
        <title>Comparative genomic analysis of thermophilic fungi reveals convergent evolutionary adaptations and gene losses.</title>
        <authorList>
            <person name="Steindorff A.S."/>
            <person name="Aguilar-Pontes M.V."/>
            <person name="Robinson A.J."/>
            <person name="Andreopoulos B."/>
            <person name="LaButti K."/>
            <person name="Kuo A."/>
            <person name="Mondo S."/>
            <person name="Riley R."/>
            <person name="Otillar R."/>
            <person name="Haridas S."/>
            <person name="Lipzen A."/>
            <person name="Grimwood J."/>
            <person name="Schmutz J."/>
            <person name="Clum A."/>
            <person name="Reid I.D."/>
            <person name="Moisan M.C."/>
            <person name="Butler G."/>
            <person name="Nguyen T.T.M."/>
            <person name="Dewar K."/>
            <person name="Conant G."/>
            <person name="Drula E."/>
            <person name="Henrissat B."/>
            <person name="Hansel C."/>
            <person name="Singer S."/>
            <person name="Hutchinson M.I."/>
            <person name="de Vries R.P."/>
            <person name="Natvig D.O."/>
            <person name="Powell A.J."/>
            <person name="Tsang A."/>
            <person name="Grigoriev I.V."/>
        </authorList>
    </citation>
    <scope>NUCLEOTIDE SEQUENCE [LARGE SCALE GENOMIC DNA]</scope>
    <source>
        <strain evidence="2 3">CBS 494.80</strain>
    </source>
</reference>
<feature type="transmembrane region" description="Helical" evidence="1">
    <location>
        <begin position="104"/>
        <end position="124"/>
    </location>
</feature>
<dbReference type="EMBL" id="JAZHXI010000003">
    <property type="protein sequence ID" value="KAL2073056.1"/>
    <property type="molecule type" value="Genomic_DNA"/>
</dbReference>
<name>A0ABR4CUD7_9HELO</name>
<keyword evidence="1" id="KW-0472">Membrane</keyword>
<accession>A0ABR4CUD7</accession>
<feature type="transmembrane region" description="Helical" evidence="1">
    <location>
        <begin position="136"/>
        <end position="155"/>
    </location>
</feature>
<evidence type="ECO:0000313" key="2">
    <source>
        <dbReference type="EMBL" id="KAL2073056.1"/>
    </source>
</evidence>
<protein>
    <submittedName>
        <fullName evidence="2">Uncharacterized protein</fullName>
    </submittedName>
</protein>
<keyword evidence="3" id="KW-1185">Reference proteome</keyword>
<keyword evidence="1" id="KW-1133">Transmembrane helix</keyword>
<organism evidence="2 3">
    <name type="scientific">Oculimacula yallundae</name>
    <dbReference type="NCBI Taxonomy" id="86028"/>
    <lineage>
        <taxon>Eukaryota</taxon>
        <taxon>Fungi</taxon>
        <taxon>Dikarya</taxon>
        <taxon>Ascomycota</taxon>
        <taxon>Pezizomycotina</taxon>
        <taxon>Leotiomycetes</taxon>
        <taxon>Helotiales</taxon>
        <taxon>Ploettnerulaceae</taxon>
        <taxon>Oculimacula</taxon>
    </lineage>
</organism>
<proteinExistence type="predicted"/>
<sequence>MSKSLETYIPPEPSPPHPGYPALSPHILYQGLRYDVVRLLTPFISHLFFRFMLFVMLYKFSVPHLLKDADCIRLLKLIPVYWGLNILVRQALRMVVLISYSSRVFGIALLVGLVVWGSLFARSFILRKRLHLRYSWPQWIVLFGLSWLLVGVDLGRRGEGGASDYSFMFLGSPLMPFGG</sequence>
<evidence type="ECO:0000256" key="1">
    <source>
        <dbReference type="SAM" id="Phobius"/>
    </source>
</evidence>